<proteinExistence type="predicted"/>
<dbReference type="OrthoDB" id="485109at2759"/>
<evidence type="ECO:0000313" key="3">
    <source>
        <dbReference type="Proteomes" id="UP000186817"/>
    </source>
</evidence>
<evidence type="ECO:0000256" key="1">
    <source>
        <dbReference type="SAM" id="MobiDB-lite"/>
    </source>
</evidence>
<feature type="region of interest" description="Disordered" evidence="1">
    <location>
        <begin position="441"/>
        <end position="460"/>
    </location>
</feature>
<organism evidence="2 3">
    <name type="scientific">Symbiodinium microadriaticum</name>
    <name type="common">Dinoflagellate</name>
    <name type="synonym">Zooxanthella microadriatica</name>
    <dbReference type="NCBI Taxonomy" id="2951"/>
    <lineage>
        <taxon>Eukaryota</taxon>
        <taxon>Sar</taxon>
        <taxon>Alveolata</taxon>
        <taxon>Dinophyceae</taxon>
        <taxon>Suessiales</taxon>
        <taxon>Symbiodiniaceae</taxon>
        <taxon>Symbiodinium</taxon>
    </lineage>
</organism>
<dbReference type="AlphaFoldDB" id="A0A1Q9CGH1"/>
<name>A0A1Q9CGH1_SYMMI</name>
<comment type="caution">
    <text evidence="2">The sequence shown here is derived from an EMBL/GenBank/DDBJ whole genome shotgun (WGS) entry which is preliminary data.</text>
</comment>
<gene>
    <name evidence="2" type="ORF">AK812_SmicGene37366</name>
</gene>
<dbReference type="Proteomes" id="UP000186817">
    <property type="component" value="Unassembled WGS sequence"/>
</dbReference>
<reference evidence="2 3" key="1">
    <citation type="submission" date="2016-02" db="EMBL/GenBank/DDBJ databases">
        <title>Genome analysis of coral dinoflagellate symbionts highlights evolutionary adaptations to a symbiotic lifestyle.</title>
        <authorList>
            <person name="Aranda M."/>
            <person name="Li Y."/>
            <person name="Liew Y.J."/>
            <person name="Baumgarten S."/>
            <person name="Simakov O."/>
            <person name="Wilson M."/>
            <person name="Piel J."/>
            <person name="Ashoor H."/>
            <person name="Bougouffa S."/>
            <person name="Bajic V.B."/>
            <person name="Ryu T."/>
            <person name="Ravasi T."/>
            <person name="Bayer T."/>
            <person name="Micklem G."/>
            <person name="Kim H."/>
            <person name="Bhak J."/>
            <person name="Lajeunesse T.C."/>
            <person name="Voolstra C.R."/>
        </authorList>
    </citation>
    <scope>NUCLEOTIDE SEQUENCE [LARGE SCALE GENOMIC DNA]</scope>
    <source>
        <strain evidence="2 3">CCMP2467</strain>
    </source>
</reference>
<keyword evidence="3" id="KW-1185">Reference proteome</keyword>
<feature type="region of interest" description="Disordered" evidence="1">
    <location>
        <begin position="296"/>
        <end position="391"/>
    </location>
</feature>
<dbReference type="EMBL" id="LSRX01001231">
    <property type="protein sequence ID" value="OLP82020.1"/>
    <property type="molecule type" value="Genomic_DNA"/>
</dbReference>
<sequence length="460" mass="50671">MIIIEGRSALRLARPLTGYQRDLLLTHHSTTSPFRRRLERMGKRGGRNQQQWEEQQWEYADYSTSRDQSWQFWPGAWSPPKGQGKPQRNEFSFPAYDDKYRTQAVAKAASFPSGKGPGKGKYAILDATEEPADPGALLTQFLQEAINATRKAEQRVRSLAATRAQKVALWNRYVEDMKRSFMKEFQRHQRDTDRVTSDLQAAMQQQDQARSHLRQSWEAVARGQYPPPRDSSEATDTREWDAMLQEWRTEQQETDNSQAVLRRALGMSHGGAMDVDATGRTTADELFQTPPCRVMTQAPLTPPAVDHPAGTPPGLSRVTDPYMTSPGQSALPSPGLESSAGVPAGVTEPGGNESNAPIEKTRPDKASPRKPVKKLPEGVHHPKASMHSTIADKLETKRAAQREMLAQGGQAMMPFCGAAGIPTPEVASALPAGKGLEDCVLTDSDGDIPAHPSEATALEE</sequence>
<evidence type="ECO:0000313" key="2">
    <source>
        <dbReference type="EMBL" id="OLP82020.1"/>
    </source>
</evidence>
<protein>
    <submittedName>
        <fullName evidence="2">Uncharacterized protein</fullName>
    </submittedName>
</protein>
<accession>A0A1Q9CGH1</accession>